<name>A0A1H5XUD4_9PROT</name>
<dbReference type="AlphaFoldDB" id="A0A1H5XUD4"/>
<evidence type="ECO:0000313" key="2">
    <source>
        <dbReference type="Proteomes" id="UP000236753"/>
    </source>
</evidence>
<evidence type="ECO:0000313" key="1">
    <source>
        <dbReference type="EMBL" id="SEG15389.1"/>
    </source>
</evidence>
<accession>A0A1H5XUD4</accession>
<reference evidence="1 2" key="1">
    <citation type="submission" date="2016-10" db="EMBL/GenBank/DDBJ databases">
        <authorList>
            <person name="de Groot N.N."/>
        </authorList>
    </citation>
    <scope>NUCLEOTIDE SEQUENCE [LARGE SCALE GENOMIC DNA]</scope>
    <source>
        <strain evidence="1 2">Nm13</strain>
    </source>
</reference>
<gene>
    <name evidence="1" type="ORF">SAMN05216334_13212</name>
</gene>
<sequence>MVPLWTILKSILVTGRLQSSRILFRETGLSLYCHKNPQKSFTLLYKPLKTHQNQPQAFIFKLYSQGQMWGCLSDEGKGLQELGKY</sequence>
<protein>
    <submittedName>
        <fullName evidence="1">Uncharacterized protein</fullName>
    </submittedName>
</protein>
<proteinExistence type="predicted"/>
<dbReference type="EMBL" id="FNUX01000032">
    <property type="protein sequence ID" value="SEG15389.1"/>
    <property type="molecule type" value="Genomic_DNA"/>
</dbReference>
<dbReference type="Proteomes" id="UP000236753">
    <property type="component" value="Unassembled WGS sequence"/>
</dbReference>
<organism evidence="1 2">
    <name type="scientific">Nitrosomonas ureae</name>
    <dbReference type="NCBI Taxonomy" id="44577"/>
    <lineage>
        <taxon>Bacteria</taxon>
        <taxon>Pseudomonadati</taxon>
        <taxon>Pseudomonadota</taxon>
        <taxon>Betaproteobacteria</taxon>
        <taxon>Nitrosomonadales</taxon>
        <taxon>Nitrosomonadaceae</taxon>
        <taxon>Nitrosomonas</taxon>
    </lineage>
</organism>